<organism evidence="3 4">
    <name type="scientific">Tribonema minus</name>
    <dbReference type="NCBI Taxonomy" id="303371"/>
    <lineage>
        <taxon>Eukaryota</taxon>
        <taxon>Sar</taxon>
        <taxon>Stramenopiles</taxon>
        <taxon>Ochrophyta</taxon>
        <taxon>PX clade</taxon>
        <taxon>Xanthophyceae</taxon>
        <taxon>Tribonematales</taxon>
        <taxon>Tribonemataceae</taxon>
        <taxon>Tribonema</taxon>
    </lineage>
</organism>
<keyword evidence="2" id="KW-0812">Transmembrane</keyword>
<feature type="compositionally biased region" description="Pro residues" evidence="1">
    <location>
        <begin position="1"/>
        <end position="10"/>
    </location>
</feature>
<keyword evidence="4" id="KW-1185">Reference proteome</keyword>
<sequence length="548" mass="59729">MAAPESSPPPAEEEGEDAVDDDVEAQVALTASSKRDAQAAYAQARRRLSDVDMFWSQKLMMAIDVLQIYALLWSMSQPWPWPYTWLRSTRWTLIANLDILGLSPGGAGMGSTAVRTSVWGERPHYLRYAAAFALIPAAIALLWAARGPLAAPRAGPSRCWRVQRFFQTRGRIALEAMLLVSADLLLLPVGLAISRIFICEGGVLMVDPAEHCGAGRQLALAAVLGSGFCVGALLFAGKLWTLAQRAIAYDYAQDHEKHLQLLELDHALLSAATTGAATSDHRAAHAWLVASYRRHAAHHRLSTSTLKLTLLAVFAALRFRPRAQALLFWGVLTPWTAWVAALRRPYRCASSNALATIWFGALSFGMLTGYGVRSSALVASAQAYWLGLIAAAAACASAVLILLVAISRKRATRALSRGRLLGAHQWPSAPTLAAIMWDERRRGWVTTIRSARESLVLWRALPPELVPMQDIEAAMGALWAQWGEAKAADSLLEHPLREALEDMAELHERTRPASIMPGPQGVLAQALADGGVRHAFRARRMQQAHPPV</sequence>
<keyword evidence="2" id="KW-1133">Transmembrane helix</keyword>
<feature type="compositionally biased region" description="Acidic residues" evidence="1">
    <location>
        <begin position="11"/>
        <end position="22"/>
    </location>
</feature>
<comment type="caution">
    <text evidence="3">The sequence shown here is derived from an EMBL/GenBank/DDBJ whole genome shotgun (WGS) entry which is preliminary data.</text>
</comment>
<reference evidence="3" key="1">
    <citation type="submission" date="2021-02" db="EMBL/GenBank/DDBJ databases">
        <title>First Annotated Genome of the Yellow-green Alga Tribonema minus.</title>
        <authorList>
            <person name="Mahan K.M."/>
        </authorList>
    </citation>
    <scope>NUCLEOTIDE SEQUENCE</scope>
    <source>
        <strain evidence="3">UTEX B ZZ1240</strain>
    </source>
</reference>
<name>A0A835YV13_9STRA</name>
<feature type="transmembrane region" description="Helical" evidence="2">
    <location>
        <begin position="218"/>
        <end position="236"/>
    </location>
</feature>
<evidence type="ECO:0000313" key="4">
    <source>
        <dbReference type="Proteomes" id="UP000664859"/>
    </source>
</evidence>
<dbReference type="AlphaFoldDB" id="A0A835YV13"/>
<feature type="transmembrane region" description="Helical" evidence="2">
    <location>
        <begin position="125"/>
        <end position="145"/>
    </location>
</feature>
<protein>
    <submittedName>
        <fullName evidence="3">Uncharacterized protein</fullName>
    </submittedName>
</protein>
<feature type="region of interest" description="Disordered" evidence="1">
    <location>
        <begin position="1"/>
        <end position="22"/>
    </location>
</feature>
<gene>
    <name evidence="3" type="ORF">JKP88DRAFT_279971</name>
</gene>
<evidence type="ECO:0000313" key="3">
    <source>
        <dbReference type="EMBL" id="KAG5180050.1"/>
    </source>
</evidence>
<dbReference type="EMBL" id="JAFCMP010000423">
    <property type="protein sequence ID" value="KAG5180050.1"/>
    <property type="molecule type" value="Genomic_DNA"/>
</dbReference>
<dbReference type="OrthoDB" id="195226at2759"/>
<evidence type="ECO:0000256" key="1">
    <source>
        <dbReference type="SAM" id="MobiDB-lite"/>
    </source>
</evidence>
<feature type="transmembrane region" description="Helical" evidence="2">
    <location>
        <begin position="354"/>
        <end position="372"/>
    </location>
</feature>
<proteinExistence type="predicted"/>
<accession>A0A835YV13</accession>
<keyword evidence="2" id="KW-0472">Membrane</keyword>
<dbReference type="Proteomes" id="UP000664859">
    <property type="component" value="Unassembled WGS sequence"/>
</dbReference>
<evidence type="ECO:0000256" key="2">
    <source>
        <dbReference type="SAM" id="Phobius"/>
    </source>
</evidence>
<feature type="transmembrane region" description="Helical" evidence="2">
    <location>
        <begin position="384"/>
        <end position="406"/>
    </location>
</feature>
<feature type="transmembrane region" description="Helical" evidence="2">
    <location>
        <begin position="172"/>
        <end position="198"/>
    </location>
</feature>